<dbReference type="SUPFAM" id="SSF54452">
    <property type="entry name" value="MHC antigen-recognition domain"/>
    <property type="match status" value="1"/>
</dbReference>
<sequence length="55" mass="6400">TERVRFLFRYTYNRQPLAHFDSDVGVFEADTELGRAQAEIWNKDKALLAQARGEV</sequence>
<proteinExistence type="predicted"/>
<name>Q0VH47_MAURE</name>
<accession>Q0VH47</accession>
<dbReference type="SMART" id="SM00921">
    <property type="entry name" value="MHC_II_beta"/>
    <property type="match status" value="1"/>
</dbReference>
<dbReference type="GO" id="GO:0006955">
    <property type="term" value="P:immune response"/>
    <property type="evidence" value="ECO:0007669"/>
    <property type="project" value="InterPro"/>
</dbReference>
<dbReference type="InterPro" id="IPR014745">
    <property type="entry name" value="MHC_II_a/b_N"/>
</dbReference>
<evidence type="ECO:0000259" key="2">
    <source>
        <dbReference type="SMART" id="SM00921"/>
    </source>
</evidence>
<feature type="non-terminal residue" evidence="3">
    <location>
        <position position="55"/>
    </location>
</feature>
<dbReference type="GO" id="GO:0019882">
    <property type="term" value="P:antigen processing and presentation"/>
    <property type="evidence" value="ECO:0007669"/>
    <property type="project" value="InterPro"/>
</dbReference>
<evidence type="ECO:0000313" key="3">
    <source>
        <dbReference type="EMBL" id="AAY17378.1"/>
    </source>
</evidence>
<dbReference type="InterPro" id="IPR000353">
    <property type="entry name" value="MHC_II_b_N"/>
</dbReference>
<dbReference type="Pfam" id="PF00969">
    <property type="entry name" value="MHC_II_beta"/>
    <property type="match status" value="1"/>
</dbReference>
<dbReference type="AlphaFoldDB" id="Q0VH47"/>
<dbReference type="EMBL" id="AY937207">
    <property type="protein sequence ID" value="AAY17378.1"/>
    <property type="molecule type" value="Genomic_DNA"/>
</dbReference>
<dbReference type="InterPro" id="IPR011162">
    <property type="entry name" value="MHC_I/II-like_Ag-recog"/>
</dbReference>
<reference evidence="3" key="1">
    <citation type="submission" date="2005-02" db="EMBL/GenBank/DDBJ databases">
        <title>Molecular cloning and Sequence analysis at exon 2 of MHC Class B gene in Chinemys reevesii.</title>
        <authorList>
            <person name="Li E."/>
            <person name="Wu X.B."/>
            <person name="Yan P."/>
        </authorList>
    </citation>
    <scope>NUCLEOTIDE SEQUENCE</scope>
</reference>
<protein>
    <submittedName>
        <fullName evidence="3">MHC class II antigen beta chain</fullName>
    </submittedName>
</protein>
<evidence type="ECO:0000256" key="1">
    <source>
        <dbReference type="ARBA" id="ARBA00023180"/>
    </source>
</evidence>
<dbReference type="GO" id="GO:0042613">
    <property type="term" value="C:MHC class II protein complex"/>
    <property type="evidence" value="ECO:0007669"/>
    <property type="project" value="InterPro"/>
</dbReference>
<feature type="domain" description="MHC class II beta chain N-terminal" evidence="2">
    <location>
        <begin position="1"/>
        <end position="55"/>
    </location>
</feature>
<keyword evidence="1" id="KW-0325">Glycoprotein</keyword>
<dbReference type="Gene3D" id="3.10.320.10">
    <property type="entry name" value="Class II Histocompatibility Antigen, M Beta Chain, Chain B, domain 1"/>
    <property type="match status" value="1"/>
</dbReference>
<feature type="non-terminal residue" evidence="3">
    <location>
        <position position="1"/>
    </location>
</feature>
<organism evidence="3">
    <name type="scientific">Mauremys reevesii</name>
    <name type="common">Reeve's turtle</name>
    <name type="synonym">Chinemys reevesii</name>
    <dbReference type="NCBI Taxonomy" id="260615"/>
    <lineage>
        <taxon>Eukaryota</taxon>
        <taxon>Metazoa</taxon>
        <taxon>Chordata</taxon>
        <taxon>Craniata</taxon>
        <taxon>Vertebrata</taxon>
        <taxon>Euteleostomi</taxon>
        <taxon>Archelosauria</taxon>
        <taxon>Testudinata</taxon>
        <taxon>Testudines</taxon>
        <taxon>Cryptodira</taxon>
        <taxon>Durocryptodira</taxon>
        <taxon>Testudinoidea</taxon>
        <taxon>Geoemydidae</taxon>
        <taxon>Geoemydinae</taxon>
        <taxon>Mauremys</taxon>
    </lineage>
</organism>